<evidence type="ECO:0000313" key="4">
    <source>
        <dbReference type="Proteomes" id="UP000234474"/>
    </source>
</evidence>
<dbReference type="PANTHER" id="PTHR23416:SF23">
    <property type="entry name" value="ACETYLTRANSFERASE C18B11.09C-RELATED"/>
    <property type="match status" value="1"/>
</dbReference>
<sequence length="78" mass="9077">MFIKLLFMLDYECNISISRDYLLIRSILTVLDTSLIIISDWVQIGMNISIITTSHDTSILSQWKFAEFGRPIFIKDDC</sequence>
<comment type="similarity">
    <text evidence="1">Belongs to the transferase hexapeptide repeat family.</text>
</comment>
<evidence type="ECO:0000313" key="3">
    <source>
        <dbReference type="EMBL" id="PKX89709.1"/>
    </source>
</evidence>
<evidence type="ECO:0000256" key="2">
    <source>
        <dbReference type="ARBA" id="ARBA00022679"/>
    </source>
</evidence>
<dbReference type="STRING" id="1392255.A0A2I1BWF3"/>
<dbReference type="InterPro" id="IPR011004">
    <property type="entry name" value="Trimer_LpxA-like_sf"/>
</dbReference>
<dbReference type="Proteomes" id="UP000234474">
    <property type="component" value="Unassembled WGS sequence"/>
</dbReference>
<dbReference type="OrthoDB" id="25818at2759"/>
<gene>
    <name evidence="3" type="ORF">P174DRAFT_498296</name>
</gene>
<dbReference type="RefSeq" id="XP_024678304.1">
    <property type="nucleotide sequence ID" value="XM_024830908.1"/>
</dbReference>
<comment type="caution">
    <text evidence="3">The sequence shown here is derived from an EMBL/GenBank/DDBJ whole genome shotgun (WGS) entry which is preliminary data.</text>
</comment>
<keyword evidence="2" id="KW-0808">Transferase</keyword>
<dbReference type="PANTHER" id="PTHR23416">
    <property type="entry name" value="SIALIC ACID SYNTHASE-RELATED"/>
    <property type="match status" value="1"/>
</dbReference>
<dbReference type="Gene3D" id="2.160.10.10">
    <property type="entry name" value="Hexapeptide repeat proteins"/>
    <property type="match status" value="1"/>
</dbReference>
<name>A0A2I1BWF3_ASPN1</name>
<accession>A0A2I1BWF3</accession>
<dbReference type="InterPro" id="IPR051159">
    <property type="entry name" value="Hexapeptide_acetyltransf"/>
</dbReference>
<dbReference type="EMBL" id="MSZS01000009">
    <property type="protein sequence ID" value="PKX89709.1"/>
    <property type="molecule type" value="Genomic_DNA"/>
</dbReference>
<protein>
    <submittedName>
        <fullName evidence="3">Uncharacterized protein</fullName>
    </submittedName>
</protein>
<dbReference type="GO" id="GO:0008374">
    <property type="term" value="F:O-acyltransferase activity"/>
    <property type="evidence" value="ECO:0007669"/>
    <property type="project" value="TreeGrafter"/>
</dbReference>
<evidence type="ECO:0000256" key="1">
    <source>
        <dbReference type="ARBA" id="ARBA00007274"/>
    </source>
</evidence>
<dbReference type="GeneID" id="36538245"/>
<proteinExistence type="inferred from homology"/>
<dbReference type="VEuPathDB" id="FungiDB:P174DRAFT_498296"/>
<dbReference type="AlphaFoldDB" id="A0A2I1BWF3"/>
<dbReference type="SUPFAM" id="SSF51161">
    <property type="entry name" value="Trimeric LpxA-like enzymes"/>
    <property type="match status" value="1"/>
</dbReference>
<reference evidence="4" key="1">
    <citation type="journal article" date="2018" name="Proc. Natl. Acad. Sci. U.S.A.">
        <title>Linking secondary metabolites to gene clusters through genome sequencing of six diverse Aspergillus species.</title>
        <authorList>
            <person name="Kaerboelling I."/>
            <person name="Vesth T.C."/>
            <person name="Frisvad J.C."/>
            <person name="Nybo J.L."/>
            <person name="Theobald S."/>
            <person name="Kuo A."/>
            <person name="Bowyer P."/>
            <person name="Matsuda Y."/>
            <person name="Mondo S."/>
            <person name="Lyhne E.K."/>
            <person name="Kogle M.E."/>
            <person name="Clum A."/>
            <person name="Lipzen A."/>
            <person name="Salamov A."/>
            <person name="Ngan C.Y."/>
            <person name="Daum C."/>
            <person name="Chiniquy J."/>
            <person name="Barry K."/>
            <person name="LaButti K."/>
            <person name="Haridas S."/>
            <person name="Simmons B.A."/>
            <person name="Magnuson J.K."/>
            <person name="Mortensen U.H."/>
            <person name="Larsen T.O."/>
            <person name="Grigoriev I.V."/>
            <person name="Baker S.E."/>
            <person name="Andersen M.R."/>
        </authorList>
    </citation>
    <scope>NUCLEOTIDE SEQUENCE [LARGE SCALE GENOMIC DNA]</scope>
    <source>
        <strain evidence="4">IBT 16806</strain>
    </source>
</reference>
<keyword evidence="4" id="KW-1185">Reference proteome</keyword>
<organism evidence="3 4">
    <name type="scientific">Aspergillus novofumigatus (strain IBT 16806)</name>
    <dbReference type="NCBI Taxonomy" id="1392255"/>
    <lineage>
        <taxon>Eukaryota</taxon>
        <taxon>Fungi</taxon>
        <taxon>Dikarya</taxon>
        <taxon>Ascomycota</taxon>
        <taxon>Pezizomycotina</taxon>
        <taxon>Eurotiomycetes</taxon>
        <taxon>Eurotiomycetidae</taxon>
        <taxon>Eurotiales</taxon>
        <taxon>Aspergillaceae</taxon>
        <taxon>Aspergillus</taxon>
        <taxon>Aspergillus subgen. Fumigati</taxon>
    </lineage>
</organism>